<proteinExistence type="inferred from homology"/>
<evidence type="ECO:0000256" key="5">
    <source>
        <dbReference type="ARBA" id="ARBA00013187"/>
    </source>
</evidence>
<comment type="catalytic activity">
    <reaction evidence="11">
        <text>6-carboxyhexanoyl-[ACP] + L-alanine + H(+) = (8S)-8-amino-7-oxononanoate + holo-[ACP] + CO2</text>
        <dbReference type="Rhea" id="RHEA:42288"/>
        <dbReference type="Rhea" id="RHEA-COMP:9685"/>
        <dbReference type="Rhea" id="RHEA-COMP:9955"/>
        <dbReference type="ChEBI" id="CHEBI:15378"/>
        <dbReference type="ChEBI" id="CHEBI:16526"/>
        <dbReference type="ChEBI" id="CHEBI:57972"/>
        <dbReference type="ChEBI" id="CHEBI:64479"/>
        <dbReference type="ChEBI" id="CHEBI:78846"/>
        <dbReference type="ChEBI" id="CHEBI:149468"/>
        <dbReference type="EC" id="2.3.1.47"/>
    </reaction>
</comment>
<evidence type="ECO:0000256" key="2">
    <source>
        <dbReference type="ARBA" id="ARBA00004746"/>
    </source>
</evidence>
<dbReference type="RefSeq" id="WP_220102936.1">
    <property type="nucleotide sequence ID" value="NZ_JAHZSS010000003.1"/>
</dbReference>
<dbReference type="Proteomes" id="UP001166251">
    <property type="component" value="Unassembled WGS sequence"/>
</dbReference>
<keyword evidence="15" id="KW-1185">Reference proteome</keyword>
<evidence type="ECO:0000256" key="4">
    <source>
        <dbReference type="ARBA" id="ARBA00011738"/>
    </source>
</evidence>
<dbReference type="Gene3D" id="3.40.640.10">
    <property type="entry name" value="Type I PLP-dependent aspartate aminotransferase-like (Major domain)"/>
    <property type="match status" value="1"/>
</dbReference>
<keyword evidence="7" id="KW-0093">Biotin biosynthesis</keyword>
<comment type="subunit">
    <text evidence="4">Homodimer.</text>
</comment>
<evidence type="ECO:0000256" key="8">
    <source>
        <dbReference type="ARBA" id="ARBA00022898"/>
    </source>
</evidence>
<dbReference type="PROSITE" id="PS00599">
    <property type="entry name" value="AA_TRANSFER_CLASS_2"/>
    <property type="match status" value="1"/>
</dbReference>
<protein>
    <recommendedName>
        <fullName evidence="5">8-amino-7-oxononanoate synthase</fullName>
        <ecNumber evidence="5">2.3.1.47</ecNumber>
    </recommendedName>
    <alternativeName>
        <fullName evidence="9">7-keto-8-amino-pelargonic acid synthase</fullName>
    </alternativeName>
    <alternativeName>
        <fullName evidence="10">8-amino-7-ketopelargonate synthase</fullName>
    </alternativeName>
</protein>
<evidence type="ECO:0000259" key="13">
    <source>
        <dbReference type="Pfam" id="PF00155"/>
    </source>
</evidence>
<comment type="pathway">
    <text evidence="2">Cofactor biosynthesis; biotin biosynthesis.</text>
</comment>
<dbReference type="InterPro" id="IPR050087">
    <property type="entry name" value="AON_synthase_class-II"/>
</dbReference>
<name>A0ABS7ED67_9GAMM</name>
<comment type="similarity">
    <text evidence="3">Belongs to the class-II pyridoxal-phosphate-dependent aminotransferase family. BioF subfamily.</text>
</comment>
<reference evidence="14" key="1">
    <citation type="submission" date="2021-07" db="EMBL/GenBank/DDBJ databases">
        <title>Neiella marina sp. nov., isolated from the intestinal content of sea cucumber Apostichopus japonicus.</title>
        <authorList>
            <person name="Bai X."/>
        </authorList>
    </citation>
    <scope>NUCLEOTIDE SEQUENCE</scope>
    <source>
        <strain evidence="14">126</strain>
    </source>
</reference>
<evidence type="ECO:0000256" key="7">
    <source>
        <dbReference type="ARBA" id="ARBA00022756"/>
    </source>
</evidence>
<comment type="cofactor">
    <cofactor evidence="1 12">
        <name>pyridoxal 5'-phosphate</name>
        <dbReference type="ChEBI" id="CHEBI:597326"/>
    </cofactor>
</comment>
<evidence type="ECO:0000256" key="10">
    <source>
        <dbReference type="ARBA" id="ARBA00033381"/>
    </source>
</evidence>
<evidence type="ECO:0000256" key="9">
    <source>
        <dbReference type="ARBA" id="ARBA00032610"/>
    </source>
</evidence>
<sequence>MSLLSRIEQQLATQRGAGRWRSVTPRQQGQGRYLVAGNQRWLNFASNDYLGLANHPKVRQAVADAAQQYGVGSGGSALITGYHTLHQALVDRLIELTGKPRVLLFGSGFSANQGVLTSLLQQGDLIVQDKLNHASLIDAGLHSAATSARFRHNDVNSAKRQLSRQASGKLLVTESVFSMDGDKAPLNQLALASQQHDALFMVDDAHGIGVIGEEGLGATSVEPSIDIYMATFGKALGVGGAMIACDQHIADYLTQFCRHYIYTTSLPPALAAGVSAAIDCMAAEPEHRERLLARIEQFRQLAKAAQLPLLASQTAIQPVLVAGAERVTSVAAQLQQAGIACGAIRAPTVKAGDERLRITISASHTEQDIETCVAAVARALETTQEQNQ</sequence>
<dbReference type="EC" id="2.3.1.47" evidence="5"/>
<dbReference type="PANTHER" id="PTHR13693:SF100">
    <property type="entry name" value="8-AMINO-7-OXONONANOATE SYNTHASE"/>
    <property type="match status" value="1"/>
</dbReference>
<dbReference type="InterPro" id="IPR015424">
    <property type="entry name" value="PyrdxlP-dep_Trfase"/>
</dbReference>
<evidence type="ECO:0000256" key="3">
    <source>
        <dbReference type="ARBA" id="ARBA00010008"/>
    </source>
</evidence>
<evidence type="ECO:0000256" key="1">
    <source>
        <dbReference type="ARBA" id="ARBA00001933"/>
    </source>
</evidence>
<gene>
    <name evidence="14" type="ORF">K0504_04340</name>
</gene>
<dbReference type="InterPro" id="IPR001917">
    <property type="entry name" value="Aminotrans_II_pyridoxalP_BS"/>
</dbReference>
<comment type="caution">
    <text evidence="14">The sequence shown here is derived from an EMBL/GenBank/DDBJ whole genome shotgun (WGS) entry which is preliminary data.</text>
</comment>
<evidence type="ECO:0000256" key="11">
    <source>
        <dbReference type="ARBA" id="ARBA00047715"/>
    </source>
</evidence>
<evidence type="ECO:0000256" key="12">
    <source>
        <dbReference type="RuleBase" id="RU003693"/>
    </source>
</evidence>
<evidence type="ECO:0000256" key="6">
    <source>
        <dbReference type="ARBA" id="ARBA00022679"/>
    </source>
</evidence>
<dbReference type="Gene3D" id="3.90.1150.10">
    <property type="entry name" value="Aspartate Aminotransferase, domain 1"/>
    <property type="match status" value="1"/>
</dbReference>
<keyword evidence="6" id="KW-0808">Transferase</keyword>
<dbReference type="EMBL" id="JAHZSS010000003">
    <property type="protein sequence ID" value="MBW8190258.1"/>
    <property type="molecule type" value="Genomic_DNA"/>
</dbReference>
<dbReference type="Pfam" id="PF00155">
    <property type="entry name" value="Aminotran_1_2"/>
    <property type="match status" value="1"/>
</dbReference>
<dbReference type="InterPro" id="IPR015421">
    <property type="entry name" value="PyrdxlP-dep_Trfase_major"/>
</dbReference>
<organism evidence="14 15">
    <name type="scientific">Neiella holothuriorum</name>
    <dbReference type="NCBI Taxonomy" id="2870530"/>
    <lineage>
        <taxon>Bacteria</taxon>
        <taxon>Pseudomonadati</taxon>
        <taxon>Pseudomonadota</taxon>
        <taxon>Gammaproteobacteria</taxon>
        <taxon>Alteromonadales</taxon>
        <taxon>Echinimonadaceae</taxon>
        <taxon>Neiella</taxon>
    </lineage>
</organism>
<dbReference type="InterPro" id="IPR015422">
    <property type="entry name" value="PyrdxlP-dep_Trfase_small"/>
</dbReference>
<dbReference type="CDD" id="cd06454">
    <property type="entry name" value="KBL_like"/>
    <property type="match status" value="1"/>
</dbReference>
<dbReference type="SUPFAM" id="SSF53383">
    <property type="entry name" value="PLP-dependent transferases"/>
    <property type="match status" value="1"/>
</dbReference>
<accession>A0ABS7ED67</accession>
<evidence type="ECO:0000313" key="15">
    <source>
        <dbReference type="Proteomes" id="UP001166251"/>
    </source>
</evidence>
<dbReference type="PANTHER" id="PTHR13693">
    <property type="entry name" value="CLASS II AMINOTRANSFERASE/8-AMINO-7-OXONONANOATE SYNTHASE"/>
    <property type="match status" value="1"/>
</dbReference>
<evidence type="ECO:0000313" key="14">
    <source>
        <dbReference type="EMBL" id="MBW8190258.1"/>
    </source>
</evidence>
<dbReference type="InterPro" id="IPR004839">
    <property type="entry name" value="Aminotransferase_I/II_large"/>
</dbReference>
<keyword evidence="8 12" id="KW-0663">Pyridoxal phosphate</keyword>
<feature type="domain" description="Aminotransferase class I/classII large" evidence="13">
    <location>
        <begin position="41"/>
        <end position="375"/>
    </location>
</feature>